<dbReference type="Proteomes" id="UP000625711">
    <property type="component" value="Unassembled WGS sequence"/>
</dbReference>
<gene>
    <name evidence="1" type="ORF">GWI33_001837</name>
</gene>
<organism evidence="1 2">
    <name type="scientific">Rhynchophorus ferrugineus</name>
    <name type="common">Red palm weevil</name>
    <name type="synonym">Curculio ferrugineus</name>
    <dbReference type="NCBI Taxonomy" id="354439"/>
    <lineage>
        <taxon>Eukaryota</taxon>
        <taxon>Metazoa</taxon>
        <taxon>Ecdysozoa</taxon>
        <taxon>Arthropoda</taxon>
        <taxon>Hexapoda</taxon>
        <taxon>Insecta</taxon>
        <taxon>Pterygota</taxon>
        <taxon>Neoptera</taxon>
        <taxon>Endopterygota</taxon>
        <taxon>Coleoptera</taxon>
        <taxon>Polyphaga</taxon>
        <taxon>Cucujiformia</taxon>
        <taxon>Curculionidae</taxon>
        <taxon>Dryophthorinae</taxon>
        <taxon>Rhynchophorus</taxon>
    </lineage>
</organism>
<comment type="caution">
    <text evidence="1">The sequence shown here is derived from an EMBL/GenBank/DDBJ whole genome shotgun (WGS) entry which is preliminary data.</text>
</comment>
<evidence type="ECO:0000313" key="1">
    <source>
        <dbReference type="EMBL" id="KAF7282889.1"/>
    </source>
</evidence>
<evidence type="ECO:0000313" key="2">
    <source>
        <dbReference type="Proteomes" id="UP000625711"/>
    </source>
</evidence>
<dbReference type="EMBL" id="JAACXV010000152">
    <property type="protein sequence ID" value="KAF7282889.1"/>
    <property type="molecule type" value="Genomic_DNA"/>
</dbReference>
<protein>
    <submittedName>
        <fullName evidence="1">Uncharacterized protein</fullName>
    </submittedName>
</protein>
<name>A0A834IN61_RHYFE</name>
<keyword evidence="2" id="KW-1185">Reference proteome</keyword>
<sequence length="124" mass="13575">MILLRTSQEKDGISCNGRSRHINRQQSSASRCCLGVGRENKSERLTSRSHRVHTPVAHLSHPGTAKALLILAEISPEICARTSGDVTGKFFGQADGDAFRVPTAEIKTVSRIGPCLRRILTRIL</sequence>
<reference evidence="1" key="1">
    <citation type="submission" date="2020-08" db="EMBL/GenBank/DDBJ databases">
        <title>Genome sequencing and assembly of the red palm weevil Rhynchophorus ferrugineus.</title>
        <authorList>
            <person name="Dias G.B."/>
            <person name="Bergman C.M."/>
            <person name="Manee M."/>
        </authorList>
    </citation>
    <scope>NUCLEOTIDE SEQUENCE</scope>
    <source>
        <strain evidence="1">AA-2017</strain>
        <tissue evidence="1">Whole larva</tissue>
    </source>
</reference>
<dbReference type="AlphaFoldDB" id="A0A834IN61"/>
<proteinExistence type="predicted"/>
<accession>A0A834IN61</accession>